<dbReference type="Proteomes" id="UP001208689">
    <property type="component" value="Chromosome"/>
</dbReference>
<dbReference type="EMBL" id="CP104013">
    <property type="protein sequence ID" value="UYP44038.1"/>
    <property type="molecule type" value="Genomic_DNA"/>
</dbReference>
<evidence type="ECO:0000256" key="2">
    <source>
        <dbReference type="ARBA" id="ARBA00007118"/>
    </source>
</evidence>
<evidence type="ECO:0000256" key="3">
    <source>
        <dbReference type="ARBA" id="ARBA00022630"/>
    </source>
</evidence>
<sequence>MDVNVALEKRRAYRSLTNVEISDEIVEKLGKAAQLMPSCFNKQPWRFVFVKDDPNLNRLKEEALNEGNRWAKESSMIIAVFTKKDLDCVIKDREYYMFDTGMAVSAILLRATELDLVAHPIAGYSPEKVKEILEIPDEYTVITLLIIGKKNAEIPDYFDDWKRKAESTRPERLKLKEFVFTNKFRS</sequence>
<evidence type="ECO:0000259" key="6">
    <source>
        <dbReference type="Pfam" id="PF00881"/>
    </source>
</evidence>
<keyword evidence="4" id="KW-0288">FMN</keyword>
<keyword evidence="5" id="KW-0560">Oxidoreductase</keyword>
<dbReference type="PANTHER" id="PTHR43673:SF2">
    <property type="entry name" value="NITROREDUCTASE"/>
    <property type="match status" value="1"/>
</dbReference>
<evidence type="ECO:0000256" key="1">
    <source>
        <dbReference type="ARBA" id="ARBA00001917"/>
    </source>
</evidence>
<name>A0ABY6HKK5_9ARCH</name>
<keyword evidence="8" id="KW-1185">Reference proteome</keyword>
<dbReference type="InterPro" id="IPR000415">
    <property type="entry name" value="Nitroreductase-like"/>
</dbReference>
<gene>
    <name evidence="7" type="ORF">NEF87_000323</name>
</gene>
<organism evidence="7 8">
    <name type="scientific">Candidatus Lokiarchaeum ossiferum</name>
    <dbReference type="NCBI Taxonomy" id="2951803"/>
    <lineage>
        <taxon>Archaea</taxon>
        <taxon>Promethearchaeati</taxon>
        <taxon>Promethearchaeota</taxon>
        <taxon>Promethearchaeia</taxon>
        <taxon>Promethearchaeales</taxon>
        <taxon>Promethearchaeaceae</taxon>
        <taxon>Candidatus Lokiarchaeum</taxon>
    </lineage>
</organism>
<evidence type="ECO:0000256" key="5">
    <source>
        <dbReference type="ARBA" id="ARBA00023002"/>
    </source>
</evidence>
<accession>A0ABY6HKK5</accession>
<keyword evidence="3" id="KW-0285">Flavoprotein</keyword>
<dbReference type="PANTHER" id="PTHR43673">
    <property type="entry name" value="NAD(P)H NITROREDUCTASE YDGI-RELATED"/>
    <property type="match status" value="1"/>
</dbReference>
<proteinExistence type="inferred from homology"/>
<dbReference type="SUPFAM" id="SSF55469">
    <property type="entry name" value="FMN-dependent nitroreductase-like"/>
    <property type="match status" value="1"/>
</dbReference>
<evidence type="ECO:0000256" key="4">
    <source>
        <dbReference type="ARBA" id="ARBA00022643"/>
    </source>
</evidence>
<comment type="similarity">
    <text evidence="2">Belongs to the nitroreductase family.</text>
</comment>
<dbReference type="CDD" id="cd02138">
    <property type="entry name" value="TdsD-like"/>
    <property type="match status" value="1"/>
</dbReference>
<dbReference type="InterPro" id="IPR029479">
    <property type="entry name" value="Nitroreductase"/>
</dbReference>
<evidence type="ECO:0000313" key="8">
    <source>
        <dbReference type="Proteomes" id="UP001208689"/>
    </source>
</evidence>
<evidence type="ECO:0000313" key="7">
    <source>
        <dbReference type="EMBL" id="UYP44038.1"/>
    </source>
</evidence>
<dbReference type="Pfam" id="PF00881">
    <property type="entry name" value="Nitroreductase"/>
    <property type="match status" value="1"/>
</dbReference>
<feature type="domain" description="Nitroreductase" evidence="6">
    <location>
        <begin position="8"/>
        <end position="149"/>
    </location>
</feature>
<protein>
    <recommendedName>
        <fullName evidence="6">Nitroreductase domain-containing protein</fullName>
    </recommendedName>
</protein>
<reference evidence="7" key="1">
    <citation type="submission" date="2022-09" db="EMBL/GenBank/DDBJ databases">
        <title>Actin cytoskeleton and complex cell architecture in an #Asgard archaeon.</title>
        <authorList>
            <person name="Ponce Toledo R.I."/>
            <person name="Schleper C."/>
            <person name="Rodrigues Oliveira T."/>
            <person name="Wollweber F."/>
            <person name="Xu J."/>
            <person name="Rittmann S."/>
            <person name="Klingl A."/>
            <person name="Pilhofer M."/>
        </authorList>
    </citation>
    <scope>NUCLEOTIDE SEQUENCE</scope>
    <source>
        <strain evidence="7">B-35</strain>
    </source>
</reference>
<dbReference type="Gene3D" id="3.40.109.10">
    <property type="entry name" value="NADH Oxidase"/>
    <property type="match status" value="1"/>
</dbReference>
<comment type="cofactor">
    <cofactor evidence="1">
        <name>FMN</name>
        <dbReference type="ChEBI" id="CHEBI:58210"/>
    </cofactor>
</comment>